<keyword evidence="1" id="KW-0812">Transmembrane</keyword>
<feature type="transmembrane region" description="Helical" evidence="1">
    <location>
        <begin position="73"/>
        <end position="91"/>
    </location>
</feature>
<keyword evidence="1" id="KW-1133">Transmembrane helix</keyword>
<name>A0A1H2WLR1_9PSEU</name>
<dbReference type="AlphaFoldDB" id="A0A1H2WLR1"/>
<evidence type="ECO:0000256" key="1">
    <source>
        <dbReference type="SAM" id="Phobius"/>
    </source>
</evidence>
<dbReference type="RefSeq" id="WP_093262816.1">
    <property type="nucleotide sequence ID" value="NZ_FNOK01000005.1"/>
</dbReference>
<feature type="transmembrane region" description="Helical" evidence="1">
    <location>
        <begin position="47"/>
        <end position="67"/>
    </location>
</feature>
<accession>A0A1H2WLR1</accession>
<dbReference type="EMBL" id="FNOK01000005">
    <property type="protein sequence ID" value="SDW81467.1"/>
    <property type="molecule type" value="Genomic_DNA"/>
</dbReference>
<evidence type="ECO:0000313" key="3">
    <source>
        <dbReference type="Proteomes" id="UP000199529"/>
    </source>
</evidence>
<proteinExistence type="predicted"/>
<gene>
    <name evidence="2" type="ORF">SAMN05216215_1005209</name>
</gene>
<sequence length="161" mass="17522">MANRAAKPVTAGLSRLAQLDRHERARIIRQLCHQYPAFRSMLRQVTIARGIAFVSGLLLALAVMFLAQGASVWWVSGLVFTGLAGFCYVAVTLTDSRFDLLLAVLGAHRTDELHGRLVTEQVYGDDPPSDPLEWPASRVVASRTVASRLTDAAGSPVHADR</sequence>
<keyword evidence="3" id="KW-1185">Reference proteome</keyword>
<reference evidence="3" key="1">
    <citation type="submission" date="2016-10" db="EMBL/GenBank/DDBJ databases">
        <authorList>
            <person name="Varghese N."/>
            <person name="Submissions S."/>
        </authorList>
    </citation>
    <scope>NUCLEOTIDE SEQUENCE [LARGE SCALE GENOMIC DNA]</scope>
    <source>
        <strain evidence="3">CGMCC 4.3530</strain>
    </source>
</reference>
<evidence type="ECO:0000313" key="2">
    <source>
        <dbReference type="EMBL" id="SDW81467.1"/>
    </source>
</evidence>
<organism evidence="2 3">
    <name type="scientific">Saccharopolyspora shandongensis</name>
    <dbReference type="NCBI Taxonomy" id="418495"/>
    <lineage>
        <taxon>Bacteria</taxon>
        <taxon>Bacillati</taxon>
        <taxon>Actinomycetota</taxon>
        <taxon>Actinomycetes</taxon>
        <taxon>Pseudonocardiales</taxon>
        <taxon>Pseudonocardiaceae</taxon>
        <taxon>Saccharopolyspora</taxon>
    </lineage>
</organism>
<dbReference type="OrthoDB" id="3683499at2"/>
<protein>
    <submittedName>
        <fullName evidence="2">Uncharacterized protein</fullName>
    </submittedName>
</protein>
<keyword evidence="1" id="KW-0472">Membrane</keyword>
<dbReference type="Proteomes" id="UP000199529">
    <property type="component" value="Unassembled WGS sequence"/>
</dbReference>